<feature type="compositionally biased region" description="Polar residues" evidence="1">
    <location>
        <begin position="215"/>
        <end position="228"/>
    </location>
</feature>
<feature type="region of interest" description="Disordered" evidence="1">
    <location>
        <begin position="212"/>
        <end position="234"/>
    </location>
</feature>
<dbReference type="Proteomes" id="UP000439903">
    <property type="component" value="Unassembled WGS sequence"/>
</dbReference>
<reference evidence="2 3" key="1">
    <citation type="journal article" date="2019" name="Environ. Microbiol.">
        <title>At the nexus of three kingdoms: the genome of the mycorrhizal fungus Gigaspora margarita provides insights into plant, endobacterial and fungal interactions.</title>
        <authorList>
            <person name="Venice F."/>
            <person name="Ghignone S."/>
            <person name="Salvioli di Fossalunga A."/>
            <person name="Amselem J."/>
            <person name="Novero M."/>
            <person name="Xianan X."/>
            <person name="Sedzielewska Toro K."/>
            <person name="Morin E."/>
            <person name="Lipzen A."/>
            <person name="Grigoriev I.V."/>
            <person name="Henrissat B."/>
            <person name="Martin F.M."/>
            <person name="Bonfante P."/>
        </authorList>
    </citation>
    <scope>NUCLEOTIDE SEQUENCE [LARGE SCALE GENOMIC DNA]</scope>
    <source>
        <strain evidence="2 3">BEG34</strain>
    </source>
</reference>
<keyword evidence="3" id="KW-1185">Reference proteome</keyword>
<dbReference type="OrthoDB" id="2444746at2759"/>
<gene>
    <name evidence="2" type="ORF">F8M41_024102</name>
</gene>
<name>A0A8H4ACA2_GIGMA</name>
<dbReference type="EMBL" id="WTPW01000808">
    <property type="protein sequence ID" value="KAF0478123.1"/>
    <property type="molecule type" value="Genomic_DNA"/>
</dbReference>
<dbReference type="AlphaFoldDB" id="A0A8H4ACA2"/>
<protein>
    <submittedName>
        <fullName evidence="2">Uncharacterized protein</fullName>
    </submittedName>
</protein>
<evidence type="ECO:0000256" key="1">
    <source>
        <dbReference type="SAM" id="MobiDB-lite"/>
    </source>
</evidence>
<accession>A0A8H4ACA2</accession>
<comment type="caution">
    <text evidence="2">The sequence shown here is derived from an EMBL/GenBank/DDBJ whole genome shotgun (WGS) entry which is preliminary data.</text>
</comment>
<evidence type="ECO:0000313" key="3">
    <source>
        <dbReference type="Proteomes" id="UP000439903"/>
    </source>
</evidence>
<organism evidence="2 3">
    <name type="scientific">Gigaspora margarita</name>
    <dbReference type="NCBI Taxonomy" id="4874"/>
    <lineage>
        <taxon>Eukaryota</taxon>
        <taxon>Fungi</taxon>
        <taxon>Fungi incertae sedis</taxon>
        <taxon>Mucoromycota</taxon>
        <taxon>Glomeromycotina</taxon>
        <taxon>Glomeromycetes</taxon>
        <taxon>Diversisporales</taxon>
        <taxon>Gigasporaceae</taxon>
        <taxon>Gigaspora</taxon>
    </lineage>
</organism>
<evidence type="ECO:0000313" key="2">
    <source>
        <dbReference type="EMBL" id="KAF0478123.1"/>
    </source>
</evidence>
<proteinExistence type="predicted"/>
<sequence length="252" mass="28253">MSSVFIAFCFVKTISGNDKFITGNALYRINDDEDEYREITFKGFTRGISYLNCSDFSQSDSLCTLEDLPYAFPLLIYLAPAVINSYKSNNDMGRQSFMLSKKLYNAVTSQKGIDSDVIVSYANANSHYDLLRDSLKKTILSSYASNEPQLSNSSLNGKSKLHKEFNNQLDVIEEQYFKKRRRPGPFASASTSSNANTLPVNLMNLTDQIRENRPASDQSSSDHPTFNQPSSHPSISLSPHLIYLLLVAPLKI</sequence>